<evidence type="ECO:0000313" key="1">
    <source>
        <dbReference type="EMBL" id="CAI9694139.1"/>
    </source>
</evidence>
<gene>
    <name evidence="1" type="ORF">MRATA1EN3_LOCUS5352</name>
</gene>
<organism evidence="1 2">
    <name type="scientific">Rangifer tarandus platyrhynchus</name>
    <name type="common">Svalbard reindeer</name>
    <dbReference type="NCBI Taxonomy" id="3082113"/>
    <lineage>
        <taxon>Eukaryota</taxon>
        <taxon>Metazoa</taxon>
        <taxon>Chordata</taxon>
        <taxon>Craniata</taxon>
        <taxon>Vertebrata</taxon>
        <taxon>Euteleostomi</taxon>
        <taxon>Mammalia</taxon>
        <taxon>Eutheria</taxon>
        <taxon>Laurasiatheria</taxon>
        <taxon>Artiodactyla</taxon>
        <taxon>Ruminantia</taxon>
        <taxon>Pecora</taxon>
        <taxon>Cervidae</taxon>
        <taxon>Odocoileinae</taxon>
        <taxon>Rangifer</taxon>
    </lineage>
</organism>
<accession>A0ACB0E139</accession>
<evidence type="ECO:0000313" key="2">
    <source>
        <dbReference type="Proteomes" id="UP001162501"/>
    </source>
</evidence>
<proteinExistence type="predicted"/>
<sequence length="135" mass="14555">MVPGRRNAEIFGPEVTEGWRRGARFQDGGGWVVDRKAEVKAPTKSNGPRIVPSPLLTAPGVQQKRECAGPFHSVTSPFPSLRRAARLPRERQAPQSRSSSPRLGSPRSRTRGSLWAALRSAVKRLSSAGSVSASS</sequence>
<dbReference type="Proteomes" id="UP001162501">
    <property type="component" value="Chromosome 13"/>
</dbReference>
<name>A0ACB0E139_RANTA</name>
<dbReference type="EMBL" id="OX596097">
    <property type="protein sequence ID" value="CAI9694139.1"/>
    <property type="molecule type" value="Genomic_DNA"/>
</dbReference>
<reference evidence="1" key="1">
    <citation type="submission" date="2023-05" db="EMBL/GenBank/DDBJ databases">
        <authorList>
            <consortium name="ELIXIR-Norway"/>
        </authorList>
    </citation>
    <scope>NUCLEOTIDE SEQUENCE</scope>
</reference>
<protein>
    <submittedName>
        <fullName evidence="1">Uncharacterized protein</fullName>
    </submittedName>
</protein>